<accession>A0A192A5V0</accession>
<dbReference type="SUPFAM" id="SSF46785">
    <property type="entry name" value="Winged helix' DNA-binding domain"/>
    <property type="match status" value="1"/>
</dbReference>
<dbReference type="Pfam" id="PF12840">
    <property type="entry name" value="HTH_20"/>
    <property type="match status" value="1"/>
</dbReference>
<dbReference type="InterPro" id="IPR011991">
    <property type="entry name" value="ArsR-like_HTH"/>
</dbReference>
<proteinExistence type="predicted"/>
<organism evidence="2 4">
    <name type="scientific">Ralstonia insidiosa</name>
    <dbReference type="NCBI Taxonomy" id="190721"/>
    <lineage>
        <taxon>Bacteria</taxon>
        <taxon>Pseudomonadati</taxon>
        <taxon>Pseudomonadota</taxon>
        <taxon>Betaproteobacteria</taxon>
        <taxon>Burkholderiales</taxon>
        <taxon>Burkholderiaceae</taxon>
        <taxon>Ralstonia</taxon>
    </lineage>
</organism>
<dbReference type="InterPro" id="IPR036388">
    <property type="entry name" value="WH-like_DNA-bd_sf"/>
</dbReference>
<dbReference type="SMART" id="SM00418">
    <property type="entry name" value="HTH_ARSR"/>
    <property type="match status" value="1"/>
</dbReference>
<dbReference type="PRINTS" id="PR00778">
    <property type="entry name" value="HTHARSR"/>
</dbReference>
<keyword evidence="4" id="KW-1185">Reference proteome</keyword>
<gene>
    <name evidence="2" type="ORF">A9Y76_24395</name>
    <name evidence="3" type="ORF">HGR00_09080</name>
</gene>
<dbReference type="Gene3D" id="1.10.10.10">
    <property type="entry name" value="Winged helix-like DNA-binding domain superfamily/Winged helix DNA-binding domain"/>
    <property type="match status" value="1"/>
</dbReference>
<dbReference type="OrthoDB" id="9791888at2"/>
<dbReference type="GeneID" id="61529185"/>
<dbReference type="EMBL" id="CP016023">
    <property type="protein sequence ID" value="ANJ75631.1"/>
    <property type="molecule type" value="Genomic_DNA"/>
</dbReference>
<dbReference type="GO" id="GO:0003700">
    <property type="term" value="F:DNA-binding transcription factor activity"/>
    <property type="evidence" value="ECO:0007669"/>
    <property type="project" value="InterPro"/>
</dbReference>
<sequence length="114" mass="12853">MDNNAIALDAIFHALADPTRRAVVHRLGSGPATVSELAEPFDMALPSFMKHVRVLEMTGLIRSSKSGRIRTCVLEQEKLDAAERWFADQRATWASRYRNLDNLLEELKGEGDER</sequence>
<dbReference type="AlphaFoldDB" id="A0A192A5V0"/>
<reference evidence="4" key="2">
    <citation type="submission" date="2016-06" db="EMBL/GenBank/DDBJ databases">
        <authorList>
            <person name="Xu Y."/>
            <person name="Nagy A."/>
            <person name="Yan X."/>
            <person name="Kim S.W."/>
            <person name="Haley B."/>
            <person name="Liu N.T."/>
            <person name="Nou X."/>
        </authorList>
    </citation>
    <scope>NUCLEOTIDE SEQUENCE [LARGE SCALE GENOMIC DNA]</scope>
    <source>
        <strain evidence="4">ATCC 49129</strain>
    </source>
</reference>
<reference evidence="2" key="1">
    <citation type="submission" date="2016-06" db="EMBL/GenBank/DDBJ databases">
        <authorList>
            <person name="Kjaerup R.B."/>
            <person name="Dalgaard T.S."/>
            <person name="Juul-Madsen H.R."/>
        </authorList>
    </citation>
    <scope>NUCLEOTIDE SEQUENCE [LARGE SCALE GENOMIC DNA]</scope>
    <source>
        <strain evidence="2">ATCC 49129</strain>
    </source>
</reference>
<reference evidence="3 5" key="3">
    <citation type="submission" date="2020-04" db="EMBL/GenBank/DDBJ databases">
        <title>Ralstonia insidiosa genome sequencing and assembly.</title>
        <authorList>
            <person name="Martins R.C.R."/>
            <person name="Perdigao-Neto L.V."/>
            <person name="Levin A.S.S."/>
            <person name="Costa S.F."/>
        </authorList>
    </citation>
    <scope>NUCLEOTIDE SEQUENCE [LARGE SCALE GENOMIC DNA]</scope>
    <source>
        <strain evidence="3 5">5047</strain>
    </source>
</reference>
<dbReference type="InterPro" id="IPR001845">
    <property type="entry name" value="HTH_ArsR_DNA-bd_dom"/>
</dbReference>
<evidence type="ECO:0000313" key="5">
    <source>
        <dbReference type="Proteomes" id="UP000575469"/>
    </source>
</evidence>
<dbReference type="RefSeq" id="WP_064808346.1">
    <property type="nucleotide sequence ID" value="NZ_CP016023.1"/>
</dbReference>
<dbReference type="Proteomes" id="UP000575469">
    <property type="component" value="Unassembled WGS sequence"/>
</dbReference>
<feature type="domain" description="HTH arsR-type" evidence="1">
    <location>
        <begin position="1"/>
        <end position="94"/>
    </location>
</feature>
<evidence type="ECO:0000313" key="4">
    <source>
        <dbReference type="Proteomes" id="UP000078572"/>
    </source>
</evidence>
<dbReference type="PROSITE" id="PS50987">
    <property type="entry name" value="HTH_ARSR_2"/>
    <property type="match status" value="1"/>
</dbReference>
<dbReference type="PANTHER" id="PTHR38600">
    <property type="entry name" value="TRANSCRIPTIONAL REGULATORY PROTEIN"/>
    <property type="match status" value="1"/>
</dbReference>
<dbReference type="InterPro" id="IPR036390">
    <property type="entry name" value="WH_DNA-bd_sf"/>
</dbReference>
<dbReference type="STRING" id="190721.ACS15_5304"/>
<protein>
    <submittedName>
        <fullName evidence="2 3">Transcriptional regulator</fullName>
    </submittedName>
</protein>
<name>A0A192A5V0_9RALS</name>
<evidence type="ECO:0000313" key="3">
    <source>
        <dbReference type="EMBL" id="NMV38060.1"/>
    </source>
</evidence>
<dbReference type="PANTHER" id="PTHR38600:SF2">
    <property type="entry name" value="SLL0088 PROTEIN"/>
    <property type="match status" value="1"/>
</dbReference>
<dbReference type="NCBIfam" id="NF033788">
    <property type="entry name" value="HTH_metalloreg"/>
    <property type="match status" value="1"/>
</dbReference>
<dbReference type="CDD" id="cd00090">
    <property type="entry name" value="HTH_ARSR"/>
    <property type="match status" value="1"/>
</dbReference>
<dbReference type="EMBL" id="JABBZM010000006">
    <property type="protein sequence ID" value="NMV38060.1"/>
    <property type="molecule type" value="Genomic_DNA"/>
</dbReference>
<dbReference type="Proteomes" id="UP000078572">
    <property type="component" value="Chromosome 2"/>
</dbReference>
<evidence type="ECO:0000259" key="1">
    <source>
        <dbReference type="PROSITE" id="PS50987"/>
    </source>
</evidence>
<evidence type="ECO:0000313" key="2">
    <source>
        <dbReference type="EMBL" id="ANJ75631.1"/>
    </source>
</evidence>